<dbReference type="AlphaFoldDB" id="A0A0Q2UGG1"/>
<evidence type="ECO:0000313" key="2">
    <source>
        <dbReference type="Proteomes" id="UP000051677"/>
    </source>
</evidence>
<accession>A0A0Q2UGG1</accession>
<dbReference type="Proteomes" id="UP000051677">
    <property type="component" value="Unassembled WGS sequence"/>
</dbReference>
<proteinExistence type="predicted"/>
<dbReference type="OrthoDB" id="4735584at2"/>
<gene>
    <name evidence="1" type="ORF">AO501_08360</name>
</gene>
<sequence length="115" mass="12600">MPVLHTTVYLNESPDRLWGLSTPVPTGLRQAASFDLEIGDDLTGQALIHAAHRIVFEQLNIDNPTATWALRYRLAGHRSFSVGDVMVIGETAWLCEPVGWTCLTTADLIAALATR</sequence>
<reference evidence="1 2" key="1">
    <citation type="submission" date="2015-10" db="EMBL/GenBank/DDBJ databases">
        <title>Mycobacterium gordonae draft genome assembly.</title>
        <authorList>
            <person name="Ustinova V."/>
            <person name="Smirnova T."/>
            <person name="Blagodatskikh K."/>
            <person name="Varlamov D."/>
            <person name="Larionova E."/>
            <person name="Chernousova L."/>
        </authorList>
    </citation>
    <scope>NUCLEOTIDE SEQUENCE [LARGE SCALE GENOMIC DNA]</scope>
    <source>
        <strain evidence="1 2">CTRI 14-8773</strain>
    </source>
</reference>
<comment type="caution">
    <text evidence="1">The sequence shown here is derived from an EMBL/GenBank/DDBJ whole genome shotgun (WGS) entry which is preliminary data.</text>
</comment>
<organism evidence="1 2">
    <name type="scientific">Mycobacterium gordonae</name>
    <dbReference type="NCBI Taxonomy" id="1778"/>
    <lineage>
        <taxon>Bacteria</taxon>
        <taxon>Bacillati</taxon>
        <taxon>Actinomycetota</taxon>
        <taxon>Actinomycetes</taxon>
        <taxon>Mycobacteriales</taxon>
        <taxon>Mycobacteriaceae</taxon>
        <taxon>Mycobacterium</taxon>
    </lineage>
</organism>
<name>A0A0Q2UGG1_MYCGO</name>
<dbReference type="EMBL" id="LKTM01000062">
    <property type="protein sequence ID" value="KQH79848.1"/>
    <property type="molecule type" value="Genomic_DNA"/>
</dbReference>
<evidence type="ECO:0000313" key="1">
    <source>
        <dbReference type="EMBL" id="KQH79848.1"/>
    </source>
</evidence>
<dbReference type="RefSeq" id="WP_055577273.1">
    <property type="nucleotide sequence ID" value="NZ_LKTM01000062.1"/>
</dbReference>
<protein>
    <submittedName>
        <fullName evidence="1">Uncharacterized protein</fullName>
    </submittedName>
</protein>